<evidence type="ECO:0000313" key="9">
    <source>
        <dbReference type="Proteomes" id="UP000658320"/>
    </source>
</evidence>
<dbReference type="GO" id="GO:0006352">
    <property type="term" value="P:DNA-templated transcription initiation"/>
    <property type="evidence" value="ECO:0007669"/>
    <property type="project" value="InterPro"/>
</dbReference>
<organism evidence="8 9">
    <name type="scientific">Streptomyces aurantiogriseus</name>
    <dbReference type="NCBI Taxonomy" id="66870"/>
    <lineage>
        <taxon>Bacteria</taxon>
        <taxon>Bacillati</taxon>
        <taxon>Actinomycetota</taxon>
        <taxon>Actinomycetes</taxon>
        <taxon>Kitasatosporales</taxon>
        <taxon>Streptomycetaceae</taxon>
        <taxon>Streptomyces</taxon>
    </lineage>
</organism>
<protein>
    <submittedName>
        <fullName evidence="8">RNA polymerase sigma factor</fullName>
    </submittedName>
</protein>
<dbReference type="AlphaFoldDB" id="A0A918BXL5"/>
<dbReference type="InterPro" id="IPR052704">
    <property type="entry name" value="ECF_Sigma-70_Domain"/>
</dbReference>
<keyword evidence="5" id="KW-0804">Transcription</keyword>
<dbReference type="Pfam" id="PF08281">
    <property type="entry name" value="Sigma70_r4_2"/>
    <property type="match status" value="1"/>
</dbReference>
<evidence type="ECO:0000256" key="2">
    <source>
        <dbReference type="ARBA" id="ARBA00011344"/>
    </source>
</evidence>
<dbReference type="PANTHER" id="PTHR30173:SF43">
    <property type="entry name" value="ECF RNA POLYMERASE SIGMA FACTOR SIGI-RELATED"/>
    <property type="match status" value="1"/>
</dbReference>
<keyword evidence="3" id="KW-0805">Transcription regulation</keyword>
<dbReference type="InterPro" id="IPR036388">
    <property type="entry name" value="WH-like_DNA-bd_sf"/>
</dbReference>
<evidence type="ECO:0000256" key="3">
    <source>
        <dbReference type="ARBA" id="ARBA00023015"/>
    </source>
</evidence>
<reference evidence="8" key="1">
    <citation type="journal article" date="2014" name="Int. J. Syst. Evol. Microbiol.">
        <title>Complete genome sequence of Corynebacterium casei LMG S-19264T (=DSM 44701T), isolated from a smear-ripened cheese.</title>
        <authorList>
            <consortium name="US DOE Joint Genome Institute (JGI-PGF)"/>
            <person name="Walter F."/>
            <person name="Albersmeier A."/>
            <person name="Kalinowski J."/>
            <person name="Ruckert C."/>
        </authorList>
    </citation>
    <scope>NUCLEOTIDE SEQUENCE</scope>
    <source>
        <strain evidence="8">JCM 4346</strain>
    </source>
</reference>
<comment type="similarity">
    <text evidence="1">Belongs to the sigma-70 factor family. ECF subfamily.</text>
</comment>
<feature type="domain" description="RNA polymerase sigma factor 70 region 4 type 2" evidence="7">
    <location>
        <begin position="117"/>
        <end position="167"/>
    </location>
</feature>
<dbReference type="SUPFAM" id="SSF54427">
    <property type="entry name" value="NTF2-like"/>
    <property type="match status" value="1"/>
</dbReference>
<evidence type="ECO:0000259" key="7">
    <source>
        <dbReference type="Pfam" id="PF08281"/>
    </source>
</evidence>
<dbReference type="Gene3D" id="1.10.1740.10">
    <property type="match status" value="1"/>
</dbReference>
<dbReference type="InterPro" id="IPR013325">
    <property type="entry name" value="RNA_pol_sigma_r2"/>
</dbReference>
<dbReference type="InterPro" id="IPR013324">
    <property type="entry name" value="RNA_pol_sigma_r3/r4-like"/>
</dbReference>
<dbReference type="SUPFAM" id="SSF88659">
    <property type="entry name" value="Sigma3 and sigma4 domains of RNA polymerase sigma factors"/>
    <property type="match status" value="1"/>
</dbReference>
<reference evidence="8" key="2">
    <citation type="submission" date="2020-09" db="EMBL/GenBank/DDBJ databases">
        <authorList>
            <person name="Sun Q."/>
            <person name="Ohkuma M."/>
        </authorList>
    </citation>
    <scope>NUCLEOTIDE SEQUENCE</scope>
    <source>
        <strain evidence="8">JCM 4346</strain>
    </source>
</reference>
<keyword evidence="9" id="KW-1185">Reference proteome</keyword>
<evidence type="ECO:0000256" key="5">
    <source>
        <dbReference type="ARBA" id="ARBA00023163"/>
    </source>
</evidence>
<comment type="subunit">
    <text evidence="2">Interacts transiently with the RNA polymerase catalytic core formed by RpoA, RpoB, RpoC and RpoZ (2 alpha, 1 beta, 1 beta' and 1 omega subunit) to form the RNA polymerase holoenzyme that can initiate transcription.</text>
</comment>
<gene>
    <name evidence="8" type="ORF">GCM10010251_08330</name>
</gene>
<dbReference type="GO" id="GO:0016987">
    <property type="term" value="F:sigma factor activity"/>
    <property type="evidence" value="ECO:0007669"/>
    <property type="project" value="UniProtKB-KW"/>
</dbReference>
<sequence>MNGDPAMTTPTLPAERFEADRPRLRAIAHRMLGSLAEADDAVQETWLRASRADLDEVENLTAWLTTVVSRVSLNMLRSRRTRREEPLETQVGEAAVDAGEGADPEEEALQADSVGVALLVVLDTLNPDERLAFVLHDLFAVPFDTIAPLVERTPAATRQLASRARRRVRGGTPAPAADLARQREVVDAFLAATRGGNFDALLSLLHPDVVLTADRFVVPTPEPITLGGARPVAHSAMAATGRALFTGPALLDGRVGLVMAPQGRLRLVLLFTVTDEGITRIDVVADQERLAGIEVAVLEG</sequence>
<dbReference type="SUPFAM" id="SSF88946">
    <property type="entry name" value="Sigma2 domain of RNA polymerase sigma factors"/>
    <property type="match status" value="1"/>
</dbReference>
<evidence type="ECO:0000256" key="4">
    <source>
        <dbReference type="ARBA" id="ARBA00023082"/>
    </source>
</evidence>
<evidence type="ECO:0000259" key="6">
    <source>
        <dbReference type="Pfam" id="PF04542"/>
    </source>
</evidence>
<dbReference type="Gene3D" id="3.10.450.50">
    <property type="match status" value="1"/>
</dbReference>
<dbReference type="Gene3D" id="1.10.10.10">
    <property type="entry name" value="Winged helix-like DNA-binding domain superfamily/Winged helix DNA-binding domain"/>
    <property type="match status" value="1"/>
</dbReference>
<dbReference type="PANTHER" id="PTHR30173">
    <property type="entry name" value="SIGMA 19 FACTOR"/>
    <property type="match status" value="1"/>
</dbReference>
<keyword evidence="4" id="KW-0731">Sigma factor</keyword>
<dbReference type="Proteomes" id="UP000658320">
    <property type="component" value="Unassembled WGS sequence"/>
</dbReference>
<dbReference type="InterPro" id="IPR014284">
    <property type="entry name" value="RNA_pol_sigma-70_dom"/>
</dbReference>
<accession>A0A918BXL5</accession>
<dbReference type="EMBL" id="BMSX01000002">
    <property type="protein sequence ID" value="GGQ95966.1"/>
    <property type="molecule type" value="Genomic_DNA"/>
</dbReference>
<dbReference type="InterPro" id="IPR007627">
    <property type="entry name" value="RNA_pol_sigma70_r2"/>
</dbReference>
<dbReference type="InterPro" id="IPR013249">
    <property type="entry name" value="RNA_pol_sigma70_r4_t2"/>
</dbReference>
<dbReference type="InterPro" id="IPR032710">
    <property type="entry name" value="NTF2-like_dom_sf"/>
</dbReference>
<proteinExistence type="inferred from homology"/>
<dbReference type="GO" id="GO:0003677">
    <property type="term" value="F:DNA binding"/>
    <property type="evidence" value="ECO:0007669"/>
    <property type="project" value="InterPro"/>
</dbReference>
<dbReference type="NCBIfam" id="TIGR02937">
    <property type="entry name" value="sigma70-ECF"/>
    <property type="match status" value="1"/>
</dbReference>
<evidence type="ECO:0000313" key="8">
    <source>
        <dbReference type="EMBL" id="GGQ95966.1"/>
    </source>
</evidence>
<evidence type="ECO:0000256" key="1">
    <source>
        <dbReference type="ARBA" id="ARBA00010641"/>
    </source>
</evidence>
<feature type="domain" description="RNA polymerase sigma-70 region 2" evidence="6">
    <location>
        <begin position="17"/>
        <end position="80"/>
    </location>
</feature>
<name>A0A918BXL5_9ACTN</name>
<comment type="caution">
    <text evidence="8">The sequence shown here is derived from an EMBL/GenBank/DDBJ whole genome shotgun (WGS) entry which is preliminary data.</text>
</comment>
<dbReference type="Pfam" id="PF04542">
    <property type="entry name" value="Sigma70_r2"/>
    <property type="match status" value="1"/>
</dbReference>